<evidence type="ECO:0000259" key="5">
    <source>
        <dbReference type="PROSITE" id="PS50977"/>
    </source>
</evidence>
<keyword evidence="1" id="KW-0805">Transcription regulation</keyword>
<dbReference type="AlphaFoldDB" id="A0A285LTQ1"/>
<evidence type="ECO:0000313" key="6">
    <source>
        <dbReference type="EMBL" id="SNY87046.1"/>
    </source>
</evidence>
<dbReference type="SUPFAM" id="SSF46689">
    <property type="entry name" value="Homeodomain-like"/>
    <property type="match status" value="1"/>
</dbReference>
<dbReference type="EMBL" id="OBEG01000004">
    <property type="protein sequence ID" value="SNY87046.1"/>
    <property type="molecule type" value="Genomic_DNA"/>
</dbReference>
<accession>A0A285LTQ1</accession>
<dbReference type="GO" id="GO:0003700">
    <property type="term" value="F:DNA-binding transcription factor activity"/>
    <property type="evidence" value="ECO:0007669"/>
    <property type="project" value="TreeGrafter"/>
</dbReference>
<dbReference type="Pfam" id="PF00440">
    <property type="entry name" value="TetR_N"/>
    <property type="match status" value="1"/>
</dbReference>
<sequence>MTLHRRPRSPRGSGAQLRTEILTATVELLARTGRADAVSIREVSKLVGVSAPSIYRHFADKDELIEAAVATAFEDLAEALRAATDPAVSPMNQLRDQGLAYVRFALEHPEQYRVATGPTESGSAVDQVLTSGAFQHFAATVRACMAEGSIAQGDPLPIVLDMWTVAHGVASLLIAKPHLPWGDHEQFADRIMTAACLGHTVLNMIGSTPTPDEADAWLDRNLPHWRKTS</sequence>
<keyword evidence="7" id="KW-1185">Reference proteome</keyword>
<proteinExistence type="predicted"/>
<name>A0A285LTQ1_9NOCA</name>
<dbReference type="PROSITE" id="PS50977">
    <property type="entry name" value="HTH_TETR_2"/>
    <property type="match status" value="1"/>
</dbReference>
<gene>
    <name evidence="6" type="ORF">SAMN04244553_3977</name>
</gene>
<dbReference type="InterPro" id="IPR001647">
    <property type="entry name" value="HTH_TetR"/>
</dbReference>
<organism evidence="6 7">
    <name type="scientific">Nocardia amikacinitolerans</name>
    <dbReference type="NCBI Taxonomy" id="756689"/>
    <lineage>
        <taxon>Bacteria</taxon>
        <taxon>Bacillati</taxon>
        <taxon>Actinomycetota</taxon>
        <taxon>Actinomycetes</taxon>
        <taxon>Mycobacteriales</taxon>
        <taxon>Nocardiaceae</taxon>
        <taxon>Nocardia</taxon>
    </lineage>
</organism>
<keyword evidence="2 4" id="KW-0238">DNA-binding</keyword>
<dbReference type="InterPro" id="IPR050109">
    <property type="entry name" value="HTH-type_TetR-like_transc_reg"/>
</dbReference>
<dbReference type="PANTHER" id="PTHR30055">
    <property type="entry name" value="HTH-TYPE TRANSCRIPTIONAL REGULATOR RUTR"/>
    <property type="match status" value="1"/>
</dbReference>
<dbReference type="Pfam" id="PF13305">
    <property type="entry name" value="TetR_C_33"/>
    <property type="match status" value="1"/>
</dbReference>
<dbReference type="Gene3D" id="1.10.357.10">
    <property type="entry name" value="Tetracycline Repressor, domain 2"/>
    <property type="match status" value="1"/>
</dbReference>
<evidence type="ECO:0000256" key="2">
    <source>
        <dbReference type="ARBA" id="ARBA00023125"/>
    </source>
</evidence>
<dbReference type="PANTHER" id="PTHR30055:SF234">
    <property type="entry name" value="HTH-TYPE TRANSCRIPTIONAL REGULATOR BETI"/>
    <property type="match status" value="1"/>
</dbReference>
<feature type="DNA-binding region" description="H-T-H motif" evidence="4">
    <location>
        <begin position="39"/>
        <end position="58"/>
    </location>
</feature>
<keyword evidence="3" id="KW-0804">Transcription</keyword>
<dbReference type="InterPro" id="IPR025996">
    <property type="entry name" value="MT1864/Rv1816-like_C"/>
</dbReference>
<dbReference type="InterPro" id="IPR009057">
    <property type="entry name" value="Homeodomain-like_sf"/>
</dbReference>
<evidence type="ECO:0000256" key="1">
    <source>
        <dbReference type="ARBA" id="ARBA00023015"/>
    </source>
</evidence>
<dbReference type="InterPro" id="IPR036271">
    <property type="entry name" value="Tet_transcr_reg_TetR-rel_C_sf"/>
</dbReference>
<evidence type="ECO:0000313" key="7">
    <source>
        <dbReference type="Proteomes" id="UP000219565"/>
    </source>
</evidence>
<dbReference type="OrthoDB" id="8222629at2"/>
<dbReference type="Proteomes" id="UP000219565">
    <property type="component" value="Unassembled WGS sequence"/>
</dbReference>
<dbReference type="STRING" id="1379680.GCA_001612615_05276"/>
<protein>
    <submittedName>
        <fullName evidence="6">Transcriptional regulator, TetR family</fullName>
    </submittedName>
</protein>
<dbReference type="SUPFAM" id="SSF48498">
    <property type="entry name" value="Tetracyclin repressor-like, C-terminal domain"/>
    <property type="match status" value="1"/>
</dbReference>
<evidence type="ECO:0000256" key="3">
    <source>
        <dbReference type="ARBA" id="ARBA00023163"/>
    </source>
</evidence>
<dbReference type="GO" id="GO:0000976">
    <property type="term" value="F:transcription cis-regulatory region binding"/>
    <property type="evidence" value="ECO:0007669"/>
    <property type="project" value="TreeGrafter"/>
</dbReference>
<feature type="domain" description="HTH tetR-type" evidence="5">
    <location>
        <begin position="15"/>
        <end position="76"/>
    </location>
</feature>
<reference evidence="6 7" key="1">
    <citation type="submission" date="2017-09" db="EMBL/GenBank/DDBJ databases">
        <authorList>
            <person name="Ehlers B."/>
            <person name="Leendertz F.H."/>
        </authorList>
    </citation>
    <scope>NUCLEOTIDE SEQUENCE [LARGE SCALE GENOMIC DNA]</scope>
    <source>
        <strain evidence="6 7">DSM 45537</strain>
    </source>
</reference>
<evidence type="ECO:0000256" key="4">
    <source>
        <dbReference type="PROSITE-ProRule" id="PRU00335"/>
    </source>
</evidence>